<accession>A0A5J4WD77</accession>
<dbReference type="InterPro" id="IPR055231">
    <property type="entry name" value="2AA_helical"/>
</dbReference>
<name>A0A5J4WD77_9EUKA</name>
<comment type="caution">
    <text evidence="5">The sequence shown here is derived from an EMBL/GenBank/DDBJ whole genome shotgun (WGS) entry which is preliminary data.</text>
</comment>
<proteinExistence type="predicted"/>
<dbReference type="Proteomes" id="UP000324800">
    <property type="component" value="Unassembled WGS sequence"/>
</dbReference>
<dbReference type="PANTHER" id="PTHR10648">
    <property type="entry name" value="SERINE/THREONINE-PROTEIN PHOSPHATASE PP2A 65 KDA REGULATORY SUBUNIT"/>
    <property type="match status" value="1"/>
</dbReference>
<evidence type="ECO:0000256" key="3">
    <source>
        <dbReference type="SAM" id="MobiDB-lite"/>
    </source>
</evidence>
<reference evidence="5 6" key="1">
    <citation type="submission" date="2019-03" db="EMBL/GenBank/DDBJ databases">
        <title>Single cell metagenomics reveals metabolic interactions within the superorganism composed of flagellate Streblomastix strix and complex community of Bacteroidetes bacteria on its surface.</title>
        <authorList>
            <person name="Treitli S.C."/>
            <person name="Kolisko M."/>
            <person name="Husnik F."/>
            <person name="Keeling P."/>
            <person name="Hampl V."/>
        </authorList>
    </citation>
    <scope>NUCLEOTIDE SEQUENCE [LARGE SCALE GENOMIC DNA]</scope>
    <source>
        <strain evidence="5">ST1C</strain>
    </source>
</reference>
<protein>
    <submittedName>
        <fullName evidence="5">Putative Serine/threonine-protein phosphatase 2A 65 kDa regulatory subunit A beta</fullName>
    </submittedName>
</protein>
<dbReference type="GO" id="GO:0019888">
    <property type="term" value="F:protein phosphatase regulator activity"/>
    <property type="evidence" value="ECO:0007669"/>
    <property type="project" value="TreeGrafter"/>
</dbReference>
<dbReference type="InterPro" id="IPR021133">
    <property type="entry name" value="HEAT_type_2"/>
</dbReference>
<feature type="repeat" description="HEAT" evidence="2">
    <location>
        <begin position="279"/>
        <end position="317"/>
    </location>
</feature>
<evidence type="ECO:0000313" key="5">
    <source>
        <dbReference type="EMBL" id="KAA6392878.1"/>
    </source>
</evidence>
<feature type="compositionally biased region" description="Low complexity" evidence="3">
    <location>
        <begin position="409"/>
        <end position="425"/>
    </location>
</feature>
<dbReference type="SUPFAM" id="SSF48371">
    <property type="entry name" value="ARM repeat"/>
    <property type="match status" value="1"/>
</dbReference>
<gene>
    <name evidence="5" type="ORF">EZS28_011597</name>
</gene>
<feature type="region of interest" description="Disordered" evidence="3">
    <location>
        <begin position="406"/>
        <end position="425"/>
    </location>
</feature>
<dbReference type="InterPro" id="IPR011989">
    <property type="entry name" value="ARM-like"/>
</dbReference>
<organism evidence="5 6">
    <name type="scientific">Streblomastix strix</name>
    <dbReference type="NCBI Taxonomy" id="222440"/>
    <lineage>
        <taxon>Eukaryota</taxon>
        <taxon>Metamonada</taxon>
        <taxon>Preaxostyla</taxon>
        <taxon>Oxymonadida</taxon>
        <taxon>Streblomastigidae</taxon>
        <taxon>Streblomastix</taxon>
    </lineage>
</organism>
<feature type="repeat" description="HEAT" evidence="2">
    <location>
        <begin position="359"/>
        <end position="395"/>
    </location>
</feature>
<evidence type="ECO:0000313" key="6">
    <source>
        <dbReference type="Proteomes" id="UP000324800"/>
    </source>
</evidence>
<dbReference type="Gene3D" id="1.25.10.10">
    <property type="entry name" value="Leucine-rich Repeat Variant"/>
    <property type="match status" value="1"/>
</dbReference>
<evidence type="ECO:0000256" key="2">
    <source>
        <dbReference type="PROSITE-ProRule" id="PRU00103"/>
    </source>
</evidence>
<feature type="domain" description="Phosphatase 2A Regulatory Subunit A helical" evidence="4">
    <location>
        <begin position="164"/>
        <end position="388"/>
    </location>
</feature>
<feature type="repeat" description="HEAT" evidence="2">
    <location>
        <begin position="203"/>
        <end position="241"/>
    </location>
</feature>
<keyword evidence="1" id="KW-0677">Repeat</keyword>
<dbReference type="OrthoDB" id="340346at2759"/>
<dbReference type="InterPro" id="IPR016024">
    <property type="entry name" value="ARM-type_fold"/>
</dbReference>
<dbReference type="EMBL" id="SNRW01002408">
    <property type="protein sequence ID" value="KAA6392878.1"/>
    <property type="molecule type" value="Genomic_DNA"/>
</dbReference>
<dbReference type="GO" id="GO:0005829">
    <property type="term" value="C:cytosol"/>
    <property type="evidence" value="ECO:0007669"/>
    <property type="project" value="TreeGrafter"/>
</dbReference>
<evidence type="ECO:0000259" key="4">
    <source>
        <dbReference type="Pfam" id="PF22956"/>
    </source>
</evidence>
<dbReference type="GO" id="GO:0005634">
    <property type="term" value="C:nucleus"/>
    <property type="evidence" value="ECO:0007669"/>
    <property type="project" value="TreeGrafter"/>
</dbReference>
<dbReference type="PROSITE" id="PS50077">
    <property type="entry name" value="HEAT_REPEAT"/>
    <property type="match status" value="4"/>
</dbReference>
<evidence type="ECO:0000256" key="1">
    <source>
        <dbReference type="ARBA" id="ARBA00022737"/>
    </source>
</evidence>
<dbReference type="InterPro" id="IPR051023">
    <property type="entry name" value="PP2A_Regulatory_Subunit_A"/>
</dbReference>
<dbReference type="PANTHER" id="PTHR10648:SF4">
    <property type="entry name" value="PROTEIN PHOSPHATASE 2 (FORMERLY 2A), REGULATORY SUBUNIT A, BETA ISOFORM-RELATED"/>
    <property type="match status" value="1"/>
</dbReference>
<dbReference type="GO" id="GO:0000159">
    <property type="term" value="C:protein phosphatase type 2A complex"/>
    <property type="evidence" value="ECO:0007669"/>
    <property type="project" value="TreeGrafter"/>
</dbReference>
<sequence>MQSQLTQAAIFLENIKTGDKADHINAFKHLDLISEALGAERTAQEFLPFLYRSKCLDEDEDVLSALGSGLAKIVPFLGAAQRAHHIIPILEHLAAIEDISVRNRGVSTLAAVIPLVQPQLVERHVYRLIMRLSKGEWYTKRCSAACLIPFAYTTCTVRKQRDEMIHAFVGFCHDDHPAVRRAAVCALKSFTSVCDWSLVKAQLLPAVESLAADDCEGVRVWVAEVLSFLPQPAWTEETKNTVVRLFMQLSRDASWRVRYKTAESISSICAKKKNLGSELLNVYLEFMNDEESEIKTAAANQLSKYCQFLSNDEIVTKVIPVLKRMIQSADTQSSIKESFAVSIMKMPSALPPQLHTKHIIPCVLELLKDTQSAEVRVTALENIAQLSKPSDVESLLPAISATISSFTPNQNQNNQQNTQMNSTQTNVSATQIVPLTPLQFAAEPQWRDRVRVAACLPQIARVSLLPVALEWIRDQTVVVRETAAIGCFRALGNIYGKQWVQRSILPFVLSMARSPKNWVWRQASAGALLALEGILGEDVLRSSILSSIAVLSKDKVPNVRLAAARTLRVLLIADKEKEKEKDANTINMQQGQLPSIFSSISISPQTKREVKNILEKMAQDRDNEVKSIALLTLRET</sequence>
<dbReference type="Pfam" id="PF22956">
    <property type="entry name" value="VPS15-like_hel"/>
    <property type="match status" value="1"/>
</dbReference>
<dbReference type="AlphaFoldDB" id="A0A5J4WD77"/>
<feature type="repeat" description="HEAT" evidence="2">
    <location>
        <begin position="86"/>
        <end position="124"/>
    </location>
</feature>